<dbReference type="RefSeq" id="WP_256397426.1">
    <property type="nucleotide sequence ID" value="NZ_JANHDJ010000007.1"/>
</dbReference>
<dbReference type="Proteomes" id="UP001597052">
    <property type="component" value="Unassembled WGS sequence"/>
</dbReference>
<dbReference type="AlphaFoldDB" id="A0ABD6D509"/>
<evidence type="ECO:0000313" key="1">
    <source>
        <dbReference type="EMBL" id="MFD1640422.1"/>
    </source>
</evidence>
<dbReference type="Pfam" id="PF19792">
    <property type="entry name" value="DUF6276"/>
    <property type="match status" value="1"/>
</dbReference>
<organism evidence="1 2">
    <name type="scientific">Halohasta litorea</name>
    <dbReference type="NCBI Taxonomy" id="869891"/>
    <lineage>
        <taxon>Archaea</taxon>
        <taxon>Methanobacteriati</taxon>
        <taxon>Methanobacteriota</taxon>
        <taxon>Stenosarchaea group</taxon>
        <taxon>Halobacteria</taxon>
        <taxon>Halobacteriales</taxon>
        <taxon>Haloferacaceae</taxon>
        <taxon>Halohasta</taxon>
    </lineage>
</organism>
<sequence length="131" mass="14496">MPSQCPRCEGPRFTVEVPAELTTYTDGSALDCCPRCLSVAPVDSAIIDPEPSFETVIRRFPTGTEGVALFLLLDKLDSLALNRSEIESLVDRLESNGVDLFLTLDRLLDAPDIQPSYDLARRRDQLEALLD</sequence>
<accession>A0ABD6D509</accession>
<dbReference type="EMBL" id="JBHUDM010000001">
    <property type="protein sequence ID" value="MFD1640422.1"/>
    <property type="molecule type" value="Genomic_DNA"/>
</dbReference>
<protein>
    <submittedName>
        <fullName evidence="1">DUF6276 family protein</fullName>
    </submittedName>
</protein>
<dbReference type="InterPro" id="IPR046243">
    <property type="entry name" value="DUF6276"/>
</dbReference>
<evidence type="ECO:0000313" key="2">
    <source>
        <dbReference type="Proteomes" id="UP001597052"/>
    </source>
</evidence>
<gene>
    <name evidence="1" type="ORF">ACFSBW_00845</name>
</gene>
<keyword evidence="2" id="KW-1185">Reference proteome</keyword>
<name>A0ABD6D509_9EURY</name>
<proteinExistence type="predicted"/>
<comment type="caution">
    <text evidence="1">The sequence shown here is derived from an EMBL/GenBank/DDBJ whole genome shotgun (WGS) entry which is preliminary data.</text>
</comment>
<reference evidence="1 2" key="1">
    <citation type="journal article" date="2019" name="Int. J. Syst. Evol. Microbiol.">
        <title>The Global Catalogue of Microorganisms (GCM) 10K type strain sequencing project: providing services to taxonomists for standard genome sequencing and annotation.</title>
        <authorList>
            <consortium name="The Broad Institute Genomics Platform"/>
            <consortium name="The Broad Institute Genome Sequencing Center for Infectious Disease"/>
            <person name="Wu L."/>
            <person name="Ma J."/>
        </authorList>
    </citation>
    <scope>NUCLEOTIDE SEQUENCE [LARGE SCALE GENOMIC DNA]</scope>
    <source>
        <strain evidence="1 2">CGMCC 1.10593</strain>
    </source>
</reference>